<proteinExistence type="predicted"/>
<dbReference type="GeneID" id="27668269"/>
<dbReference type="KEGG" id="ssck:SPSK_06286"/>
<reference evidence="1 2" key="2">
    <citation type="journal article" date="2015" name="Eukaryot. Cell">
        <title>Asexual propagation of a virulent clone complex in a human and feline outbreak of sporotrichosis.</title>
        <authorList>
            <person name="Teixeira Mde M."/>
            <person name="Rodrigues A.M."/>
            <person name="Tsui C.K."/>
            <person name="de Almeida L.G."/>
            <person name="Van Diepeningen A.D."/>
            <person name="van den Ende B.G."/>
            <person name="Fernandes G.F."/>
            <person name="Kano R."/>
            <person name="Hamelin R.C."/>
            <person name="Lopes-Bezerra L.M."/>
            <person name="Vasconcelos A.T."/>
            <person name="de Hoog S."/>
            <person name="de Camargo Z.P."/>
            <person name="Felipe M.S."/>
        </authorList>
    </citation>
    <scope>NUCLEOTIDE SEQUENCE [LARGE SCALE GENOMIC DNA]</scope>
    <source>
        <strain evidence="1 2">1099-18</strain>
    </source>
</reference>
<gene>
    <name evidence="1" type="ORF">SPSK_06286</name>
</gene>
<accession>A0A0F2MI75</accession>
<reference evidence="1 2" key="1">
    <citation type="journal article" date="2014" name="BMC Genomics">
        <title>Comparative genomics of the major fungal agents of human and animal Sporotrichosis: Sporothrix schenckii and Sporothrix brasiliensis.</title>
        <authorList>
            <person name="Teixeira M.M."/>
            <person name="de Almeida L.G."/>
            <person name="Kubitschek-Barreira P."/>
            <person name="Alves F.L."/>
            <person name="Kioshima E.S."/>
            <person name="Abadio A.K."/>
            <person name="Fernandes L."/>
            <person name="Derengowski L.S."/>
            <person name="Ferreira K.S."/>
            <person name="Souza R.C."/>
            <person name="Ruiz J.C."/>
            <person name="de Andrade N.C."/>
            <person name="Paes H.C."/>
            <person name="Nicola A.M."/>
            <person name="Albuquerque P."/>
            <person name="Gerber A.L."/>
            <person name="Martins V.P."/>
            <person name="Peconick L.D."/>
            <person name="Neto A.V."/>
            <person name="Chaucanez C.B."/>
            <person name="Silva P.A."/>
            <person name="Cunha O.L."/>
            <person name="de Oliveira F.F."/>
            <person name="dos Santos T.C."/>
            <person name="Barros A.L."/>
            <person name="Soares M.A."/>
            <person name="de Oliveira L.M."/>
            <person name="Marini M.M."/>
            <person name="Villalobos-Duno H."/>
            <person name="Cunha M.M."/>
            <person name="de Hoog S."/>
            <person name="da Silveira J.F."/>
            <person name="Henrissat B."/>
            <person name="Nino-Vega G.A."/>
            <person name="Cisalpino P.S."/>
            <person name="Mora-Montes H.M."/>
            <person name="Almeida S.R."/>
            <person name="Stajich J.E."/>
            <person name="Lopes-Bezerra L.M."/>
            <person name="Vasconcelos A.T."/>
            <person name="Felipe M.S."/>
        </authorList>
    </citation>
    <scope>NUCLEOTIDE SEQUENCE [LARGE SCALE GENOMIC DNA]</scope>
    <source>
        <strain evidence="1 2">1099-18</strain>
    </source>
</reference>
<dbReference type="RefSeq" id="XP_016592008.1">
    <property type="nucleotide sequence ID" value="XM_016732992.1"/>
</dbReference>
<dbReference type="Proteomes" id="UP000033710">
    <property type="component" value="Unassembled WGS sequence"/>
</dbReference>
<evidence type="ECO:0000313" key="2">
    <source>
        <dbReference type="Proteomes" id="UP000033710"/>
    </source>
</evidence>
<dbReference type="AlphaFoldDB" id="A0A0F2MI75"/>
<comment type="caution">
    <text evidence="1">The sequence shown here is derived from an EMBL/GenBank/DDBJ whole genome shotgun (WGS) entry which is preliminary data.</text>
</comment>
<name>A0A0F2MI75_SPOSC</name>
<dbReference type="VEuPathDB" id="FungiDB:SPSK_06286"/>
<evidence type="ECO:0000313" key="1">
    <source>
        <dbReference type="EMBL" id="KJR89332.1"/>
    </source>
</evidence>
<dbReference type="EMBL" id="AXCR01000001">
    <property type="protein sequence ID" value="KJR89332.1"/>
    <property type="molecule type" value="Genomic_DNA"/>
</dbReference>
<organism evidence="1 2">
    <name type="scientific">Sporothrix schenckii 1099-18</name>
    <dbReference type="NCBI Taxonomy" id="1397361"/>
    <lineage>
        <taxon>Eukaryota</taxon>
        <taxon>Fungi</taxon>
        <taxon>Dikarya</taxon>
        <taxon>Ascomycota</taxon>
        <taxon>Pezizomycotina</taxon>
        <taxon>Sordariomycetes</taxon>
        <taxon>Sordariomycetidae</taxon>
        <taxon>Ophiostomatales</taxon>
        <taxon>Ophiostomataceae</taxon>
        <taxon>Sporothrix</taxon>
    </lineage>
</organism>
<sequence>MQTGRLIVRSCRRKDTCVRMPRRPLGQRADLHHAELVRSAVQRGVGARCFGVHIVHFGQSTATPHAQRRVASANATLAAVVGKLDVNEWTQELKKTPRLVTSVGLTCHDILADAKRYSEHVRGRCQHAVPFQFVVRWELPGKHRLVVVCLDQQLLQPEERFAALSVQHRHGDAEETQQRVSHVFLSGGCAPCGPRHDAGNADESQVAAAEHKLVDARDVGEQGERVRLGGDLVPMVIEKDHVLWSNQLLQRPAAQKPAALVERHDAVRAAGAVPRRRQEADASADVVEVHIANGGLAIVGIHGIDGLRQLCGRGFVDADRVDPEIVDVVLQGLLACPIDLEPALAPGYGTGLALAQRFFGMADDRKGQFSGLPRMGEDCIARYILHKVNDLLREAIEKLHRWKGLVVLR</sequence>
<protein>
    <submittedName>
        <fullName evidence="1">Uncharacterized protein</fullName>
    </submittedName>
</protein>